<evidence type="ECO:0008006" key="4">
    <source>
        <dbReference type="Google" id="ProtNLM"/>
    </source>
</evidence>
<name>C2G4L3_SPHSI</name>
<proteinExistence type="predicted"/>
<reference evidence="2 3" key="1">
    <citation type="submission" date="2009-01" db="EMBL/GenBank/DDBJ databases">
        <authorList>
            <person name="Qin X."/>
            <person name="Bachman B."/>
            <person name="Battles P."/>
            <person name="Bell A."/>
            <person name="Bess C."/>
            <person name="Bickham C."/>
            <person name="Chaboub L."/>
            <person name="Chen D."/>
            <person name="Coyle M."/>
            <person name="Deiros D.R."/>
            <person name="Dinh H."/>
            <person name="Forbes L."/>
            <person name="Fowler G."/>
            <person name="Francisco L."/>
            <person name="Fu Q."/>
            <person name="Gubbala S."/>
            <person name="Hale W."/>
            <person name="Han Y."/>
            <person name="Hemphill L."/>
            <person name="Highlander S.K."/>
            <person name="Hirani K."/>
            <person name="Hogues M."/>
            <person name="Jackson L."/>
            <person name="Jakkamsetti A."/>
            <person name="Javaid M."/>
            <person name="Jiang H."/>
            <person name="Korchina V."/>
            <person name="Kovar C."/>
            <person name="Lara F."/>
            <person name="Lee S."/>
            <person name="Mata R."/>
            <person name="Mathew T."/>
            <person name="Moen C."/>
            <person name="Morales K."/>
            <person name="Munidasa M."/>
            <person name="Nazareth L."/>
            <person name="Ngo R."/>
            <person name="Nguyen L."/>
            <person name="Okwuonu G."/>
            <person name="Ongeri F."/>
            <person name="Patil S."/>
            <person name="Petrosino J."/>
            <person name="Pham C."/>
            <person name="Pham P."/>
            <person name="Pu L.-L."/>
            <person name="Puazo M."/>
            <person name="Raj R."/>
            <person name="Reid J."/>
            <person name="Rouhana J."/>
            <person name="Saada N."/>
            <person name="Shang Y."/>
            <person name="Simmons D."/>
            <person name="Thornton R."/>
            <person name="Warren J."/>
            <person name="Weissenberger G."/>
            <person name="Zhang J."/>
            <person name="Zhang L."/>
            <person name="Zhou C."/>
            <person name="Zhu D."/>
            <person name="Muzny D."/>
            <person name="Worley K."/>
            <person name="Gibbs R."/>
        </authorList>
    </citation>
    <scope>NUCLEOTIDE SEQUENCE [LARGE SCALE GENOMIC DNA]</scope>
    <source>
        <strain evidence="2 3">ATCC 33300</strain>
    </source>
</reference>
<dbReference type="PANTHER" id="PTHR37833:SF1">
    <property type="entry name" value="SIGNAL PEPTIDE PROTEIN"/>
    <property type="match status" value="1"/>
</dbReference>
<dbReference type="InterPro" id="IPR013783">
    <property type="entry name" value="Ig-like_fold"/>
</dbReference>
<dbReference type="EMBL" id="ACHB01000099">
    <property type="protein sequence ID" value="EEI89826.1"/>
    <property type="molecule type" value="Genomic_DNA"/>
</dbReference>
<dbReference type="Gene3D" id="2.60.40.10">
    <property type="entry name" value="Immunoglobulins"/>
    <property type="match status" value="1"/>
</dbReference>
<dbReference type="PROSITE" id="PS51257">
    <property type="entry name" value="PROKAR_LIPOPROTEIN"/>
    <property type="match status" value="1"/>
</dbReference>
<keyword evidence="1" id="KW-0732">Signal</keyword>
<sequence length="155" mass="16299">MKINKLAFAGILSMACLVSACGNSNKTNVAKAAQGDSVSGDTTQQKGQETLGKIEFEETAFDFGQVKEGEVVQHTFTFTNVGEAPVILSEVNASCGCTTPHYSKSPVLPGKKGEVKVAFDSKGQVGKQQKIVTVMSNATNGISTVQLRGEVQKAN</sequence>
<dbReference type="Proteomes" id="UP000006241">
    <property type="component" value="Unassembled WGS sequence"/>
</dbReference>
<feature type="chain" id="PRO_5002914363" description="DUF1573 domain-containing protein" evidence="1">
    <location>
        <begin position="21"/>
        <end position="155"/>
    </location>
</feature>
<dbReference type="PANTHER" id="PTHR37833">
    <property type="entry name" value="LIPOPROTEIN-RELATED"/>
    <property type="match status" value="1"/>
</dbReference>
<feature type="signal peptide" evidence="1">
    <location>
        <begin position="1"/>
        <end position="20"/>
    </location>
</feature>
<dbReference type="RefSeq" id="WP_003004394.1">
    <property type="nucleotide sequence ID" value="NZ_GG668630.1"/>
</dbReference>
<dbReference type="AlphaFoldDB" id="C2G4L3"/>
<dbReference type="InterPro" id="IPR011467">
    <property type="entry name" value="DUF1573"/>
</dbReference>
<dbReference type="Pfam" id="PF07610">
    <property type="entry name" value="DUF1573"/>
    <property type="match status" value="1"/>
</dbReference>
<evidence type="ECO:0000313" key="2">
    <source>
        <dbReference type="EMBL" id="EEI89826.1"/>
    </source>
</evidence>
<dbReference type="HOGENOM" id="CLU_122784_0_0_10"/>
<organism evidence="2 3">
    <name type="scientific">Sphingobacterium spiritivorum ATCC 33300</name>
    <dbReference type="NCBI Taxonomy" id="525372"/>
    <lineage>
        <taxon>Bacteria</taxon>
        <taxon>Pseudomonadati</taxon>
        <taxon>Bacteroidota</taxon>
        <taxon>Sphingobacteriia</taxon>
        <taxon>Sphingobacteriales</taxon>
        <taxon>Sphingobacteriaceae</taxon>
        <taxon>Sphingobacterium</taxon>
    </lineage>
</organism>
<comment type="caution">
    <text evidence="2">The sequence shown here is derived from an EMBL/GenBank/DDBJ whole genome shotgun (WGS) entry which is preliminary data.</text>
</comment>
<protein>
    <recommendedName>
        <fullName evidence="4">DUF1573 domain-containing protein</fullName>
    </recommendedName>
</protein>
<evidence type="ECO:0000256" key="1">
    <source>
        <dbReference type="SAM" id="SignalP"/>
    </source>
</evidence>
<accession>C2G4L3</accession>
<evidence type="ECO:0000313" key="3">
    <source>
        <dbReference type="Proteomes" id="UP000006241"/>
    </source>
</evidence>
<gene>
    <name evidence="2" type="ORF">HMPREF0765_4519</name>
</gene>